<dbReference type="InterPro" id="IPR011990">
    <property type="entry name" value="TPR-like_helical_dom_sf"/>
</dbReference>
<gene>
    <name evidence="2" type="ORF">UABAM_06264</name>
</gene>
<evidence type="ECO:0000313" key="3">
    <source>
        <dbReference type="Proteomes" id="UP000326354"/>
    </source>
</evidence>
<evidence type="ECO:0000256" key="1">
    <source>
        <dbReference type="PROSITE-ProRule" id="PRU00339"/>
    </source>
</evidence>
<dbReference type="Gene3D" id="1.25.40.10">
    <property type="entry name" value="Tetratricopeptide repeat domain"/>
    <property type="match status" value="1"/>
</dbReference>
<dbReference type="Proteomes" id="UP000326354">
    <property type="component" value="Chromosome"/>
</dbReference>
<sequence>MFKQSIKTTIVLCCVSVWLISCQTVTINTRIKRPSEVNMDRFQTVALLNIENDQERFLTNRILAKVSSAGNLRFIDQQKVNEVIEYQLETDSDAYSAEGASQIGELVRADVVIVGKITENTWNDQEVIQHEDPYAFLNQQNDPDAEPIVYYGRKGSVSLNVSLTLIEAGSGQIVVQKDYNEYADSVYGKAQDPGSLPERLDLLPLYKRCCQRIANKFAKVVTPYEENLRVNLERVDHPDFERGLAFAKNGSWDKAANVFREIQEYANHNQGVMGTEAAASAYYNYGVALQYDGDYDAALRYLDIAYEANPKKAYYNQIEKCKQDKDNAYRLGG</sequence>
<evidence type="ECO:0008006" key="4">
    <source>
        <dbReference type="Google" id="ProtNLM"/>
    </source>
</evidence>
<name>A0A5S9F7L4_UABAM</name>
<protein>
    <recommendedName>
        <fullName evidence="4">Curli production assembly/transport component CsgG</fullName>
    </recommendedName>
</protein>
<dbReference type="PROSITE" id="PS51257">
    <property type="entry name" value="PROKAR_LIPOPROTEIN"/>
    <property type="match status" value="1"/>
</dbReference>
<reference evidence="2 3" key="1">
    <citation type="submission" date="2019-08" db="EMBL/GenBank/DDBJ databases">
        <title>Complete genome sequence of Candidatus Uab amorphum.</title>
        <authorList>
            <person name="Shiratori T."/>
            <person name="Suzuki S."/>
            <person name="Kakizawa Y."/>
            <person name="Ishida K."/>
        </authorList>
    </citation>
    <scope>NUCLEOTIDE SEQUENCE [LARGE SCALE GENOMIC DNA]</scope>
    <source>
        <strain evidence="2 3">SRT547</strain>
    </source>
</reference>
<dbReference type="Gene3D" id="3.40.50.10610">
    <property type="entry name" value="ABC-type transport auxiliary lipoprotein component"/>
    <property type="match status" value="1"/>
</dbReference>
<dbReference type="InterPro" id="IPR019734">
    <property type="entry name" value="TPR_rpt"/>
</dbReference>
<dbReference type="AlphaFoldDB" id="A0A5S9F7L4"/>
<accession>A0A5S9F7L4</accession>
<dbReference type="EMBL" id="AP019860">
    <property type="protein sequence ID" value="BBM87849.1"/>
    <property type="molecule type" value="Genomic_DNA"/>
</dbReference>
<dbReference type="PROSITE" id="PS50293">
    <property type="entry name" value="TPR_REGION"/>
    <property type="match status" value="1"/>
</dbReference>
<organism evidence="2 3">
    <name type="scientific">Uabimicrobium amorphum</name>
    <dbReference type="NCBI Taxonomy" id="2596890"/>
    <lineage>
        <taxon>Bacteria</taxon>
        <taxon>Pseudomonadati</taxon>
        <taxon>Planctomycetota</taxon>
        <taxon>Candidatus Uabimicrobiia</taxon>
        <taxon>Candidatus Uabimicrobiales</taxon>
        <taxon>Candidatus Uabimicrobiaceae</taxon>
        <taxon>Candidatus Uabimicrobium</taxon>
    </lineage>
</organism>
<dbReference type="SUPFAM" id="SSF48452">
    <property type="entry name" value="TPR-like"/>
    <property type="match status" value="1"/>
</dbReference>
<proteinExistence type="predicted"/>
<dbReference type="KEGG" id="uam:UABAM_06264"/>
<keyword evidence="1" id="KW-0802">TPR repeat</keyword>
<dbReference type="RefSeq" id="WP_151971843.1">
    <property type="nucleotide sequence ID" value="NZ_AP019860.1"/>
</dbReference>
<dbReference type="PROSITE" id="PS50005">
    <property type="entry name" value="TPR"/>
    <property type="match status" value="1"/>
</dbReference>
<feature type="repeat" description="TPR" evidence="1">
    <location>
        <begin position="279"/>
        <end position="312"/>
    </location>
</feature>
<keyword evidence="3" id="KW-1185">Reference proteome</keyword>
<evidence type="ECO:0000313" key="2">
    <source>
        <dbReference type="EMBL" id="BBM87849.1"/>
    </source>
</evidence>